<dbReference type="InterPro" id="IPR016181">
    <property type="entry name" value="Acyl_CoA_acyltransferase"/>
</dbReference>
<accession>A0ABX4M8I3</accession>
<evidence type="ECO:0000256" key="2">
    <source>
        <dbReference type="ARBA" id="ARBA00023315"/>
    </source>
</evidence>
<evidence type="ECO:0000259" key="3">
    <source>
        <dbReference type="PROSITE" id="PS51186"/>
    </source>
</evidence>
<keyword evidence="5" id="KW-1185">Reference proteome</keyword>
<proteinExistence type="predicted"/>
<reference evidence="4 5" key="1">
    <citation type="submission" date="2017-10" db="EMBL/GenBank/DDBJ databases">
        <title>Draft genome sequence of cellulolytic Actinomyces sp CtC72 isolated from cattle rumen fluid.</title>
        <authorList>
            <person name="Joshi A.J."/>
            <person name="Vasudevan G."/>
            <person name="Lanjekar V.B."/>
            <person name="Hivarkar S."/>
            <person name="Engineer A."/>
            <person name="Pore S.D."/>
            <person name="Dhakephalkar P.K."/>
            <person name="Dagar S."/>
        </authorList>
    </citation>
    <scope>NUCLEOTIDE SEQUENCE [LARGE SCALE GENOMIC DNA]</scope>
    <source>
        <strain evidence="5">CtC72</strain>
    </source>
</reference>
<dbReference type="SUPFAM" id="SSF55729">
    <property type="entry name" value="Acyl-CoA N-acyltransferases (Nat)"/>
    <property type="match status" value="1"/>
</dbReference>
<dbReference type="EMBL" id="MTPX02000082">
    <property type="protein sequence ID" value="PHP51691.1"/>
    <property type="molecule type" value="Genomic_DNA"/>
</dbReference>
<dbReference type="InterPro" id="IPR056935">
    <property type="entry name" value="Rv0428c-like_C"/>
</dbReference>
<dbReference type="InterPro" id="IPR050832">
    <property type="entry name" value="Bact_Acetyltransf"/>
</dbReference>
<evidence type="ECO:0000256" key="1">
    <source>
        <dbReference type="ARBA" id="ARBA00022679"/>
    </source>
</evidence>
<dbReference type="Proteomes" id="UP000194577">
    <property type="component" value="Unassembled WGS sequence"/>
</dbReference>
<feature type="domain" description="N-acetyltransferase" evidence="3">
    <location>
        <begin position="134"/>
        <end position="269"/>
    </location>
</feature>
<evidence type="ECO:0000313" key="4">
    <source>
        <dbReference type="EMBL" id="PHP51691.1"/>
    </source>
</evidence>
<evidence type="ECO:0000313" key="5">
    <source>
        <dbReference type="Proteomes" id="UP000194577"/>
    </source>
</evidence>
<keyword evidence="2" id="KW-0012">Acyltransferase</keyword>
<dbReference type="PANTHER" id="PTHR43877">
    <property type="entry name" value="AMINOALKYLPHOSPHONATE N-ACETYLTRANSFERASE-RELATED-RELATED"/>
    <property type="match status" value="1"/>
</dbReference>
<comment type="caution">
    <text evidence="4">The sequence shown here is derived from an EMBL/GenBank/DDBJ whole genome shotgun (WGS) entry which is preliminary data.</text>
</comment>
<gene>
    <name evidence="4" type="ORF">BW737_014505</name>
</gene>
<dbReference type="Gene3D" id="3.40.630.30">
    <property type="match status" value="1"/>
</dbReference>
<dbReference type="InterPro" id="IPR000182">
    <property type="entry name" value="GNAT_dom"/>
</dbReference>
<organism evidence="4 5">
    <name type="scientific">Actinomyces ruminis</name>
    <dbReference type="NCBI Taxonomy" id="1937003"/>
    <lineage>
        <taxon>Bacteria</taxon>
        <taxon>Bacillati</taxon>
        <taxon>Actinomycetota</taxon>
        <taxon>Actinomycetes</taxon>
        <taxon>Actinomycetales</taxon>
        <taxon>Actinomycetaceae</taxon>
        <taxon>Actinomyces</taxon>
    </lineage>
</organism>
<sequence length="269" mass="28674">MPGDRSSRQTRWAPATVTQLLPLADDATALLELALLAAWRPRTILSTPDLPDCVLREHAGLTKRANSLLVLAPKVPARLSAATDWYLRRGMPGLSMLRHDASPPPELRPVPVPRVLVMTAQADLVADGESGASSTLTKMPPSSLIRRIARRADPGTPSQQAVDDALALLTSAPVQLFARTPGGGHGRLAITEVAGTAVIDGLFVPPEERRRGAATAMIKALAGAAHAHGASTVALEVEEDNAPAVTCYRRLGFSTVHSHRYFTPEPRRP</sequence>
<protein>
    <submittedName>
        <fullName evidence="4">N-acetyltransferase</fullName>
    </submittedName>
</protein>
<dbReference type="PROSITE" id="PS51186">
    <property type="entry name" value="GNAT"/>
    <property type="match status" value="1"/>
</dbReference>
<dbReference type="Pfam" id="PF24553">
    <property type="entry name" value="Rv0428c_C"/>
    <property type="match status" value="1"/>
</dbReference>
<keyword evidence="1" id="KW-0808">Transferase</keyword>
<name>A0ABX4M8I3_9ACTO</name>